<dbReference type="Proteomes" id="UP000239560">
    <property type="component" value="Unassembled WGS sequence"/>
</dbReference>
<dbReference type="EMBL" id="CWKI01000018">
    <property type="protein sequence ID" value="CTR11566.1"/>
    <property type="molecule type" value="Genomic_DNA"/>
</dbReference>
<dbReference type="Proteomes" id="UP000199069">
    <property type="component" value="Unassembled WGS sequence"/>
</dbReference>
<feature type="compositionally biased region" description="Basic and acidic residues" evidence="2">
    <location>
        <begin position="238"/>
        <end position="258"/>
    </location>
</feature>
<feature type="region of interest" description="Disordered" evidence="2">
    <location>
        <begin position="214"/>
        <end position="287"/>
    </location>
</feature>
<reference evidence="3 5" key="1">
    <citation type="submission" date="2015-07" db="EMBL/GenBank/DDBJ databases">
        <authorList>
            <person name="Cajimat M.N.B."/>
            <person name="Milazzo M.L."/>
            <person name="Fulhorst C.F."/>
        </authorList>
    </citation>
    <scope>NUCLEOTIDE SEQUENCE [LARGE SCALE GENOMIC DNA]</scope>
    <source>
        <strain evidence="3">Single colony</strain>
    </source>
</reference>
<sequence>MSLIRSAARRLRLGKYKHFQGTDLNGAPFPPCSVAVPLSLIDIIALRLFFRSIDCLQGTSSSSVHTPRHPVSRLFFAEYARAALADLAPFDFLIATDEWRQAKRYVEYLKAEPLSEYGYKSIPELQSDVQRQLKLQENVRRLEQEYREEKMRLAEAHQAALLQAPDAVRGAVAREGSVGAGVEPAAEPSQEGLPLKDGGAGEIAGKRAAEIARRVGTGESGENEGAAVPEGATPEEMAEIRRRQEQDAAMKRRAEFAKENPTPLRGNPGDAHRPAGWTPSAPARRRE</sequence>
<dbReference type="AlphaFoldDB" id="A0A0K3CW38"/>
<gene>
    <name evidence="3" type="primary">FGENESH: predicted gene_18.78</name>
    <name evidence="4" type="ORF">AAT19DRAFT_11857</name>
    <name evidence="3" type="ORF">BN2166_0074270</name>
</gene>
<evidence type="ECO:0000313" key="6">
    <source>
        <dbReference type="Proteomes" id="UP000239560"/>
    </source>
</evidence>
<dbReference type="OMA" id="PEYPHEW"/>
<keyword evidence="1" id="KW-0175">Coiled coil</keyword>
<name>A0A0K3CW38_RHOTO</name>
<protein>
    <submittedName>
        <fullName evidence="3 4">Putative kinesin K39</fullName>
    </submittedName>
</protein>
<evidence type="ECO:0000313" key="5">
    <source>
        <dbReference type="Proteomes" id="UP000199069"/>
    </source>
</evidence>
<evidence type="ECO:0000256" key="1">
    <source>
        <dbReference type="SAM" id="Coils"/>
    </source>
</evidence>
<keyword evidence="5" id="KW-1185">Reference proteome</keyword>
<organism evidence="3 5">
    <name type="scientific">Rhodotorula toruloides</name>
    <name type="common">Yeast</name>
    <name type="synonym">Rhodosporidium toruloides</name>
    <dbReference type="NCBI Taxonomy" id="5286"/>
    <lineage>
        <taxon>Eukaryota</taxon>
        <taxon>Fungi</taxon>
        <taxon>Dikarya</taxon>
        <taxon>Basidiomycota</taxon>
        <taxon>Pucciniomycotina</taxon>
        <taxon>Microbotryomycetes</taxon>
        <taxon>Sporidiobolales</taxon>
        <taxon>Sporidiobolaceae</taxon>
        <taxon>Rhodotorula</taxon>
    </lineage>
</organism>
<feature type="coiled-coil region" evidence="1">
    <location>
        <begin position="125"/>
        <end position="159"/>
    </location>
</feature>
<feature type="region of interest" description="Disordered" evidence="2">
    <location>
        <begin position="178"/>
        <end position="200"/>
    </location>
</feature>
<evidence type="ECO:0000313" key="4">
    <source>
        <dbReference type="EMBL" id="PRQ69836.1"/>
    </source>
</evidence>
<reference evidence="4 6" key="2">
    <citation type="journal article" date="2018" name="Elife">
        <title>Functional genomics of lipid metabolism in the oleaginous yeast Rhodosporidium toruloides.</title>
        <authorList>
            <person name="Coradetti S.T."/>
            <person name="Pinel D."/>
            <person name="Geiselman G."/>
            <person name="Ito M."/>
            <person name="Mondo S."/>
            <person name="Reilly M.C."/>
            <person name="Cheng Y.F."/>
            <person name="Bauer S."/>
            <person name="Grigoriev I."/>
            <person name="Gladden J.M."/>
            <person name="Simmons B.A."/>
            <person name="Brem R."/>
            <person name="Arkin A.P."/>
            <person name="Skerker J.M."/>
        </authorList>
    </citation>
    <scope>NUCLEOTIDE SEQUENCE [LARGE SCALE GENOMIC DNA]</scope>
    <source>
        <strain evidence="4 6">NBRC 0880</strain>
    </source>
</reference>
<dbReference type="OrthoDB" id="10255576at2759"/>
<proteinExistence type="predicted"/>
<evidence type="ECO:0000256" key="2">
    <source>
        <dbReference type="SAM" id="MobiDB-lite"/>
    </source>
</evidence>
<accession>A0A0K3CW38</accession>
<dbReference type="STRING" id="5286.A0A0K3CW38"/>
<dbReference type="EMBL" id="LCTV02000018">
    <property type="protein sequence ID" value="PRQ69836.1"/>
    <property type="molecule type" value="Genomic_DNA"/>
</dbReference>
<evidence type="ECO:0000313" key="3">
    <source>
        <dbReference type="EMBL" id="CTR11566.1"/>
    </source>
</evidence>